<proteinExistence type="predicted"/>
<keyword evidence="1" id="KW-0472">Membrane</keyword>
<sequence length="93" mass="11202">SVQRTINWQKIVLHLFHFFFFPLFFHFLETAAAYDATRITLHSINILFIDRSVFSITCNFLLFIISFVHQICFNIVYRILSIISFVHCIYFNF</sequence>
<dbReference type="AlphaFoldDB" id="A0AAV5X1C7"/>
<evidence type="ECO:0000256" key="1">
    <source>
        <dbReference type="SAM" id="Phobius"/>
    </source>
</evidence>
<keyword evidence="1" id="KW-1133">Transmembrane helix</keyword>
<comment type="caution">
    <text evidence="2">The sequence shown here is derived from an EMBL/GenBank/DDBJ whole genome shotgun (WGS) entry which is preliminary data.</text>
</comment>
<feature type="non-terminal residue" evidence="2">
    <location>
        <position position="93"/>
    </location>
</feature>
<organism evidence="2 3">
    <name type="scientific">Pristionchus fissidentatus</name>
    <dbReference type="NCBI Taxonomy" id="1538716"/>
    <lineage>
        <taxon>Eukaryota</taxon>
        <taxon>Metazoa</taxon>
        <taxon>Ecdysozoa</taxon>
        <taxon>Nematoda</taxon>
        <taxon>Chromadorea</taxon>
        <taxon>Rhabditida</taxon>
        <taxon>Rhabditina</taxon>
        <taxon>Diplogasteromorpha</taxon>
        <taxon>Diplogasteroidea</taxon>
        <taxon>Neodiplogasteridae</taxon>
        <taxon>Pristionchus</taxon>
    </lineage>
</organism>
<keyword evidence="3" id="KW-1185">Reference proteome</keyword>
<accession>A0AAV5X1C7</accession>
<keyword evidence="1" id="KW-0812">Transmembrane</keyword>
<name>A0AAV5X1C7_9BILA</name>
<evidence type="ECO:0008006" key="4">
    <source>
        <dbReference type="Google" id="ProtNLM"/>
    </source>
</evidence>
<evidence type="ECO:0000313" key="2">
    <source>
        <dbReference type="EMBL" id="GMT36700.1"/>
    </source>
</evidence>
<evidence type="ECO:0000313" key="3">
    <source>
        <dbReference type="Proteomes" id="UP001432322"/>
    </source>
</evidence>
<feature type="transmembrane region" description="Helical" evidence="1">
    <location>
        <begin position="46"/>
        <end position="68"/>
    </location>
</feature>
<gene>
    <name evidence="2" type="ORF">PFISCL1PPCAC_27997</name>
</gene>
<dbReference type="Proteomes" id="UP001432322">
    <property type="component" value="Unassembled WGS sequence"/>
</dbReference>
<dbReference type="EMBL" id="BTSY01000007">
    <property type="protein sequence ID" value="GMT36700.1"/>
    <property type="molecule type" value="Genomic_DNA"/>
</dbReference>
<protein>
    <recommendedName>
        <fullName evidence="4">G protein-coupled receptor</fullName>
    </recommendedName>
</protein>
<feature type="transmembrane region" description="Helical" evidence="1">
    <location>
        <begin position="75"/>
        <end position="92"/>
    </location>
</feature>
<reference evidence="2" key="1">
    <citation type="submission" date="2023-10" db="EMBL/GenBank/DDBJ databases">
        <title>Genome assembly of Pristionchus species.</title>
        <authorList>
            <person name="Yoshida K."/>
            <person name="Sommer R.J."/>
        </authorList>
    </citation>
    <scope>NUCLEOTIDE SEQUENCE</scope>
    <source>
        <strain evidence="2">RS5133</strain>
    </source>
</reference>
<feature type="transmembrane region" description="Helical" evidence="1">
    <location>
        <begin position="12"/>
        <end position="34"/>
    </location>
</feature>
<feature type="non-terminal residue" evidence="2">
    <location>
        <position position="1"/>
    </location>
</feature>